<dbReference type="Proteomes" id="UP000327013">
    <property type="component" value="Chromosome 3"/>
</dbReference>
<sequence>MHRQWDATSSCMCRIKCSIREPILARFCPPTTELQSPSGLSMLSTPFTISFGVQKYSMVDITTSVD</sequence>
<accession>A0A5N6R021</accession>
<dbReference type="EMBL" id="CM017323">
    <property type="protein sequence ID" value="KAE8022322.1"/>
    <property type="molecule type" value="Genomic_DNA"/>
</dbReference>
<evidence type="ECO:0000313" key="1">
    <source>
        <dbReference type="EMBL" id="KAE8022322.1"/>
    </source>
</evidence>
<gene>
    <name evidence="1" type="ORF">FH972_008130</name>
</gene>
<organism evidence="1 2">
    <name type="scientific">Carpinus fangiana</name>
    <dbReference type="NCBI Taxonomy" id="176857"/>
    <lineage>
        <taxon>Eukaryota</taxon>
        <taxon>Viridiplantae</taxon>
        <taxon>Streptophyta</taxon>
        <taxon>Embryophyta</taxon>
        <taxon>Tracheophyta</taxon>
        <taxon>Spermatophyta</taxon>
        <taxon>Magnoliopsida</taxon>
        <taxon>eudicotyledons</taxon>
        <taxon>Gunneridae</taxon>
        <taxon>Pentapetalae</taxon>
        <taxon>rosids</taxon>
        <taxon>fabids</taxon>
        <taxon>Fagales</taxon>
        <taxon>Betulaceae</taxon>
        <taxon>Carpinus</taxon>
    </lineage>
</organism>
<dbReference type="AlphaFoldDB" id="A0A5N6R021"/>
<reference evidence="1 2" key="1">
    <citation type="submission" date="2019-06" db="EMBL/GenBank/DDBJ databases">
        <title>A chromosomal-level reference genome of Carpinus fangiana (Coryloideae, Betulaceae).</title>
        <authorList>
            <person name="Yang X."/>
            <person name="Wang Z."/>
            <person name="Zhang L."/>
            <person name="Hao G."/>
            <person name="Liu J."/>
            <person name="Yang Y."/>
        </authorList>
    </citation>
    <scope>NUCLEOTIDE SEQUENCE [LARGE SCALE GENOMIC DNA]</scope>
    <source>
        <strain evidence="1">Cfa_2016G</strain>
        <tissue evidence="1">Leaf</tissue>
    </source>
</reference>
<protein>
    <submittedName>
        <fullName evidence="1">Uncharacterized protein</fullName>
    </submittedName>
</protein>
<evidence type="ECO:0000313" key="2">
    <source>
        <dbReference type="Proteomes" id="UP000327013"/>
    </source>
</evidence>
<name>A0A5N6R021_9ROSI</name>
<proteinExistence type="predicted"/>
<keyword evidence="2" id="KW-1185">Reference proteome</keyword>